<keyword evidence="2" id="KW-1185">Reference proteome</keyword>
<evidence type="ECO:0000313" key="2">
    <source>
        <dbReference type="Proteomes" id="UP000192448"/>
    </source>
</evidence>
<dbReference type="STRING" id="1927124.BST13_33590"/>
<dbReference type="RefSeq" id="WP_083169914.1">
    <property type="nucleotide sequence ID" value="NZ_MVHF01000055.1"/>
</dbReference>
<dbReference type="EMBL" id="MVHF01000055">
    <property type="protein sequence ID" value="ORA24905.1"/>
    <property type="molecule type" value="Genomic_DNA"/>
</dbReference>
<dbReference type="OrthoDB" id="4245665at2"/>
<name>A0A1X0A4W7_9MYCO</name>
<protein>
    <submittedName>
        <fullName evidence="1">Uncharacterized protein</fullName>
    </submittedName>
</protein>
<organism evidence="1 2">
    <name type="scientific">Mycobacterium aquaticum</name>
    <dbReference type="NCBI Taxonomy" id="1927124"/>
    <lineage>
        <taxon>Bacteria</taxon>
        <taxon>Bacillati</taxon>
        <taxon>Actinomycetota</taxon>
        <taxon>Actinomycetes</taxon>
        <taxon>Mycobacteriales</taxon>
        <taxon>Mycobacteriaceae</taxon>
        <taxon>Mycobacterium</taxon>
    </lineage>
</organism>
<comment type="caution">
    <text evidence="1">The sequence shown here is derived from an EMBL/GenBank/DDBJ whole genome shotgun (WGS) entry which is preliminary data.</text>
</comment>
<sequence>MITPIARTVVYRHRCHCDNANVVPVEGEIDEHRFDVDGEPFPWLITEQGAKFTRTPSGLYLVEVTILVLDLEAYPAEFHHAPGSQPLIGGREFPWVITGPAVYSYAAYEQYSGHLALTFVAEHVDTDGEIGEETQEADE</sequence>
<dbReference type="AlphaFoldDB" id="A0A1X0A4W7"/>
<reference evidence="1 2" key="1">
    <citation type="submission" date="2017-02" db="EMBL/GenBank/DDBJ databases">
        <title>The new phylogeny of genus Mycobacterium.</title>
        <authorList>
            <person name="Tortoli E."/>
            <person name="Trovato A."/>
            <person name="Cirillo D.M."/>
        </authorList>
    </citation>
    <scope>NUCLEOTIDE SEQUENCE [LARGE SCALE GENOMIC DNA]</scope>
    <source>
        <strain evidence="1 2">RW6</strain>
    </source>
</reference>
<accession>A0A1X0A4W7</accession>
<proteinExistence type="predicted"/>
<gene>
    <name evidence="1" type="ORF">BST13_33590</name>
</gene>
<evidence type="ECO:0000313" key="1">
    <source>
        <dbReference type="EMBL" id="ORA24905.1"/>
    </source>
</evidence>
<dbReference type="Proteomes" id="UP000192448">
    <property type="component" value="Unassembled WGS sequence"/>
</dbReference>